<sequence>MITVAHIEDHTFVLQSAENLGALEVSTFLSLVLYGISLSQCYTYFKRSSDDRLALKAFVTLLLILDTFHSFTAGHAIYLDTITRWDRAEPNSIPLSITVVLESVITFVVQCFFIHRIYQLSGRFLIAISCLALAILRFICAVMLSVESVQDVFRTPNGVFVQTYQWLITSGLTLGAATDLLIAAFMIYYLRKFLSPTNLQTTTEALNRVLRGSLQTGLLTSMTSVSVILCFQFMSNMIWYGVYVILAKLYALSLLVSLNARQRTKADIGGISALEFKNIPDDFTVVSLEAPPPFSPRDADNQWPEKVQKGQQLQR</sequence>
<dbReference type="EMBL" id="MU155189">
    <property type="protein sequence ID" value="KAF9480752.1"/>
    <property type="molecule type" value="Genomic_DNA"/>
</dbReference>
<feature type="transmembrane region" description="Helical" evidence="2">
    <location>
        <begin position="93"/>
        <end position="113"/>
    </location>
</feature>
<feature type="transmembrane region" description="Helical" evidence="2">
    <location>
        <begin position="166"/>
        <end position="190"/>
    </location>
</feature>
<dbReference type="PANTHER" id="PTHR40465">
    <property type="entry name" value="CHROMOSOME 1, WHOLE GENOME SHOTGUN SEQUENCE"/>
    <property type="match status" value="1"/>
</dbReference>
<feature type="transmembrane region" description="Helical" evidence="2">
    <location>
        <begin position="240"/>
        <end position="258"/>
    </location>
</feature>
<keyword evidence="2" id="KW-1133">Transmembrane helix</keyword>
<dbReference type="Pfam" id="PF20152">
    <property type="entry name" value="DUF6534"/>
    <property type="match status" value="1"/>
</dbReference>
<dbReference type="Proteomes" id="UP000807469">
    <property type="component" value="Unassembled WGS sequence"/>
</dbReference>
<keyword evidence="5" id="KW-1185">Reference proteome</keyword>
<protein>
    <recommendedName>
        <fullName evidence="3">DUF6534 domain-containing protein</fullName>
    </recommendedName>
</protein>
<keyword evidence="2" id="KW-0812">Transmembrane</keyword>
<evidence type="ECO:0000313" key="4">
    <source>
        <dbReference type="EMBL" id="KAF9480752.1"/>
    </source>
</evidence>
<keyword evidence="2" id="KW-0472">Membrane</keyword>
<organism evidence="4 5">
    <name type="scientific">Pholiota conissans</name>
    <dbReference type="NCBI Taxonomy" id="109636"/>
    <lineage>
        <taxon>Eukaryota</taxon>
        <taxon>Fungi</taxon>
        <taxon>Dikarya</taxon>
        <taxon>Basidiomycota</taxon>
        <taxon>Agaricomycotina</taxon>
        <taxon>Agaricomycetes</taxon>
        <taxon>Agaricomycetidae</taxon>
        <taxon>Agaricales</taxon>
        <taxon>Agaricineae</taxon>
        <taxon>Strophariaceae</taxon>
        <taxon>Pholiota</taxon>
    </lineage>
</organism>
<evidence type="ECO:0000256" key="1">
    <source>
        <dbReference type="SAM" id="MobiDB-lite"/>
    </source>
</evidence>
<gene>
    <name evidence="4" type="ORF">BDN70DRAFT_877188</name>
</gene>
<dbReference type="AlphaFoldDB" id="A0A9P5Z445"/>
<feature type="region of interest" description="Disordered" evidence="1">
    <location>
        <begin position="289"/>
        <end position="315"/>
    </location>
</feature>
<accession>A0A9P5Z445</accession>
<feature type="transmembrane region" description="Helical" evidence="2">
    <location>
        <begin position="125"/>
        <end position="146"/>
    </location>
</feature>
<dbReference type="InterPro" id="IPR045339">
    <property type="entry name" value="DUF6534"/>
</dbReference>
<comment type="caution">
    <text evidence="4">The sequence shown here is derived from an EMBL/GenBank/DDBJ whole genome shotgun (WGS) entry which is preliminary data.</text>
</comment>
<reference evidence="4" key="1">
    <citation type="submission" date="2020-11" db="EMBL/GenBank/DDBJ databases">
        <authorList>
            <consortium name="DOE Joint Genome Institute"/>
            <person name="Ahrendt S."/>
            <person name="Riley R."/>
            <person name="Andreopoulos W."/>
            <person name="Labutti K."/>
            <person name="Pangilinan J."/>
            <person name="Ruiz-Duenas F.J."/>
            <person name="Barrasa J.M."/>
            <person name="Sanchez-Garcia M."/>
            <person name="Camarero S."/>
            <person name="Miyauchi S."/>
            <person name="Serrano A."/>
            <person name="Linde D."/>
            <person name="Babiker R."/>
            <person name="Drula E."/>
            <person name="Ayuso-Fernandez I."/>
            <person name="Pacheco R."/>
            <person name="Padilla G."/>
            <person name="Ferreira P."/>
            <person name="Barriuso J."/>
            <person name="Kellner H."/>
            <person name="Castanera R."/>
            <person name="Alfaro M."/>
            <person name="Ramirez L."/>
            <person name="Pisabarro A.G."/>
            <person name="Kuo A."/>
            <person name="Tritt A."/>
            <person name="Lipzen A."/>
            <person name="He G."/>
            <person name="Yan M."/>
            <person name="Ng V."/>
            <person name="Cullen D."/>
            <person name="Martin F."/>
            <person name="Rosso M.-N."/>
            <person name="Henrissat B."/>
            <person name="Hibbett D."/>
            <person name="Martinez A.T."/>
            <person name="Grigoriev I.V."/>
        </authorList>
    </citation>
    <scope>NUCLEOTIDE SEQUENCE</scope>
    <source>
        <strain evidence="4">CIRM-BRFM 674</strain>
    </source>
</reference>
<dbReference type="OrthoDB" id="2929525at2759"/>
<evidence type="ECO:0000259" key="3">
    <source>
        <dbReference type="Pfam" id="PF20152"/>
    </source>
</evidence>
<dbReference type="PANTHER" id="PTHR40465:SF1">
    <property type="entry name" value="DUF6534 DOMAIN-CONTAINING PROTEIN"/>
    <property type="match status" value="1"/>
</dbReference>
<feature type="domain" description="DUF6534" evidence="3">
    <location>
        <begin position="176"/>
        <end position="263"/>
    </location>
</feature>
<name>A0A9P5Z445_9AGAR</name>
<feature type="transmembrane region" description="Helical" evidence="2">
    <location>
        <begin position="25"/>
        <end position="45"/>
    </location>
</feature>
<evidence type="ECO:0000313" key="5">
    <source>
        <dbReference type="Proteomes" id="UP000807469"/>
    </source>
</evidence>
<proteinExistence type="predicted"/>
<feature type="transmembrane region" description="Helical" evidence="2">
    <location>
        <begin position="57"/>
        <end position="78"/>
    </location>
</feature>
<evidence type="ECO:0000256" key="2">
    <source>
        <dbReference type="SAM" id="Phobius"/>
    </source>
</evidence>